<dbReference type="AlphaFoldDB" id="R7TAW7"/>
<name>R7TAW7_CAPTE</name>
<dbReference type="Proteomes" id="UP000014760">
    <property type="component" value="Unassembled WGS sequence"/>
</dbReference>
<feature type="domain" description="SOCS box" evidence="1">
    <location>
        <begin position="1"/>
        <end position="49"/>
    </location>
</feature>
<evidence type="ECO:0000313" key="2">
    <source>
        <dbReference type="EMBL" id="ELT90868.1"/>
    </source>
</evidence>
<dbReference type="HOGENOM" id="CLU_3144272_0_0_1"/>
<dbReference type="Pfam" id="PF07525">
    <property type="entry name" value="SOCS_box"/>
    <property type="match status" value="1"/>
</dbReference>
<proteinExistence type="predicted"/>
<evidence type="ECO:0000313" key="4">
    <source>
        <dbReference type="Proteomes" id="UP000014760"/>
    </source>
</evidence>
<dbReference type="EnsemblMetazoa" id="CapteT184047">
    <property type="protein sequence ID" value="CapteP184047"/>
    <property type="gene ID" value="CapteG184047"/>
</dbReference>
<dbReference type="InterPro" id="IPR001496">
    <property type="entry name" value="SOCS_box"/>
</dbReference>
<reference evidence="3" key="3">
    <citation type="submission" date="2015-06" db="UniProtKB">
        <authorList>
            <consortium name="EnsemblMetazoa"/>
        </authorList>
    </citation>
    <scope>IDENTIFICATION</scope>
</reference>
<keyword evidence="4" id="KW-1185">Reference proteome</keyword>
<organism evidence="2">
    <name type="scientific">Capitella teleta</name>
    <name type="common">Polychaete worm</name>
    <dbReference type="NCBI Taxonomy" id="283909"/>
    <lineage>
        <taxon>Eukaryota</taxon>
        <taxon>Metazoa</taxon>
        <taxon>Spiralia</taxon>
        <taxon>Lophotrochozoa</taxon>
        <taxon>Annelida</taxon>
        <taxon>Polychaeta</taxon>
        <taxon>Sedentaria</taxon>
        <taxon>Scolecida</taxon>
        <taxon>Capitellidae</taxon>
        <taxon>Capitella</taxon>
    </lineage>
</organism>
<protein>
    <recommendedName>
        <fullName evidence="1">SOCS box domain-containing protein</fullName>
    </recommendedName>
</protein>
<dbReference type="FunFam" id="1.10.750.20:FF:000001">
    <property type="entry name" value="Ankyrin repeat and SOCS box containing 1"/>
    <property type="match status" value="1"/>
</dbReference>
<reference evidence="2 4" key="2">
    <citation type="journal article" date="2013" name="Nature">
        <title>Insights into bilaterian evolution from three spiralian genomes.</title>
        <authorList>
            <person name="Simakov O."/>
            <person name="Marletaz F."/>
            <person name="Cho S.J."/>
            <person name="Edsinger-Gonzales E."/>
            <person name="Havlak P."/>
            <person name="Hellsten U."/>
            <person name="Kuo D.H."/>
            <person name="Larsson T."/>
            <person name="Lv J."/>
            <person name="Arendt D."/>
            <person name="Savage R."/>
            <person name="Osoegawa K."/>
            <person name="de Jong P."/>
            <person name="Grimwood J."/>
            <person name="Chapman J.A."/>
            <person name="Shapiro H."/>
            <person name="Aerts A."/>
            <person name="Otillar R.P."/>
            <person name="Terry A.Y."/>
            <person name="Boore J.L."/>
            <person name="Grigoriev I.V."/>
            <person name="Lindberg D.R."/>
            <person name="Seaver E.C."/>
            <person name="Weisblat D.A."/>
            <person name="Putnam N.H."/>
            <person name="Rokhsar D.S."/>
        </authorList>
    </citation>
    <scope>NUCLEOTIDE SEQUENCE</scope>
    <source>
        <strain evidence="2 4">I ESC-2004</strain>
    </source>
</reference>
<dbReference type="SUPFAM" id="SSF158235">
    <property type="entry name" value="SOCS box-like"/>
    <property type="match status" value="1"/>
</dbReference>
<dbReference type="Gene3D" id="1.10.750.20">
    <property type="entry name" value="SOCS box"/>
    <property type="match status" value="1"/>
</dbReference>
<dbReference type="GO" id="GO:0035556">
    <property type="term" value="P:intracellular signal transduction"/>
    <property type="evidence" value="ECO:0007669"/>
    <property type="project" value="InterPro"/>
</dbReference>
<dbReference type="EMBL" id="AMQN01014107">
    <property type="status" value="NOT_ANNOTATED_CDS"/>
    <property type="molecule type" value="Genomic_DNA"/>
</dbReference>
<dbReference type="PROSITE" id="PS50225">
    <property type="entry name" value="SOCS"/>
    <property type="match status" value="1"/>
</dbReference>
<evidence type="ECO:0000313" key="3">
    <source>
        <dbReference type="EnsemblMetazoa" id="CapteP184047"/>
    </source>
</evidence>
<sequence length="49" mass="5715">MLSEREAQPLSLTTICRTRIRQLIGRKRLKEITSLPLPLFLNNFIAFSQ</sequence>
<dbReference type="EMBL" id="KB310746">
    <property type="protein sequence ID" value="ELT90868.1"/>
    <property type="molecule type" value="Genomic_DNA"/>
</dbReference>
<dbReference type="SMART" id="SM00969">
    <property type="entry name" value="SOCS_box"/>
    <property type="match status" value="1"/>
</dbReference>
<accession>R7TAW7</accession>
<evidence type="ECO:0000259" key="1">
    <source>
        <dbReference type="PROSITE" id="PS50225"/>
    </source>
</evidence>
<dbReference type="OrthoDB" id="194358at2759"/>
<reference evidence="4" key="1">
    <citation type="submission" date="2012-12" db="EMBL/GenBank/DDBJ databases">
        <authorList>
            <person name="Hellsten U."/>
            <person name="Grimwood J."/>
            <person name="Chapman J.A."/>
            <person name="Shapiro H."/>
            <person name="Aerts A."/>
            <person name="Otillar R.P."/>
            <person name="Terry A.Y."/>
            <person name="Boore J.L."/>
            <person name="Simakov O."/>
            <person name="Marletaz F."/>
            <person name="Cho S.-J."/>
            <person name="Edsinger-Gonzales E."/>
            <person name="Havlak P."/>
            <person name="Kuo D.-H."/>
            <person name="Larsson T."/>
            <person name="Lv J."/>
            <person name="Arendt D."/>
            <person name="Savage R."/>
            <person name="Osoegawa K."/>
            <person name="de Jong P."/>
            <person name="Lindberg D.R."/>
            <person name="Seaver E.C."/>
            <person name="Weisblat D.A."/>
            <person name="Putnam N.H."/>
            <person name="Grigoriev I.V."/>
            <person name="Rokhsar D.S."/>
        </authorList>
    </citation>
    <scope>NUCLEOTIDE SEQUENCE</scope>
    <source>
        <strain evidence="4">I ESC-2004</strain>
    </source>
</reference>
<dbReference type="InterPro" id="IPR036036">
    <property type="entry name" value="SOCS_box-like_dom_sf"/>
</dbReference>
<gene>
    <name evidence="2" type="ORF">CAPTEDRAFT_184047</name>
</gene>